<accession>A0A2Z4LTY5</accession>
<keyword evidence="1" id="KW-1133">Transmembrane helix</keyword>
<dbReference type="Pfam" id="PF19578">
    <property type="entry name" value="DUF6090"/>
    <property type="match status" value="1"/>
</dbReference>
<dbReference type="Proteomes" id="UP000248536">
    <property type="component" value="Chromosome"/>
</dbReference>
<sequence>MPIARPMIKFFRRSRQKTLLENKFSKYLLYAVGEIVLVVIGILIALQINNRSEFKKEREQELILLGNLANEIDLDIRQIDNNVELTNQRLDRLYSIIDLLENPKGINESSFISKSFEFVFDNYFKSNSGIFDEAVSSGKMSYIQNGQLRQDIFDYYRNANESGNDGTTRQMTDELITPIFVETLFMNPDGFLTLGLDIQNIASLKSLDFGALKENKDFWKMVLLKFGSNKEQILRWQLIKERANSVKQKIEKELSILID</sequence>
<keyword evidence="1" id="KW-0472">Membrane</keyword>
<organism evidence="2 3">
    <name type="scientific">Flagellimonas maritima</name>
    <dbReference type="NCBI Taxonomy" id="1383885"/>
    <lineage>
        <taxon>Bacteria</taxon>
        <taxon>Pseudomonadati</taxon>
        <taxon>Bacteroidota</taxon>
        <taxon>Flavobacteriia</taxon>
        <taxon>Flavobacteriales</taxon>
        <taxon>Flavobacteriaceae</taxon>
        <taxon>Flagellimonas</taxon>
    </lineage>
</organism>
<name>A0A2Z4LTY5_9FLAO</name>
<keyword evidence="1" id="KW-0812">Transmembrane</keyword>
<gene>
    <name evidence="2" type="ORF">HME9304_01760</name>
</gene>
<proteinExistence type="predicted"/>
<feature type="transmembrane region" description="Helical" evidence="1">
    <location>
        <begin position="27"/>
        <end position="48"/>
    </location>
</feature>
<evidence type="ECO:0000313" key="3">
    <source>
        <dbReference type="Proteomes" id="UP000248536"/>
    </source>
</evidence>
<evidence type="ECO:0000256" key="1">
    <source>
        <dbReference type="SAM" id="Phobius"/>
    </source>
</evidence>
<protein>
    <submittedName>
        <fullName evidence="2">Uncharacterized protein</fullName>
    </submittedName>
</protein>
<dbReference type="AlphaFoldDB" id="A0A2Z4LTY5"/>
<dbReference type="InterPro" id="IPR045749">
    <property type="entry name" value="DUF6090"/>
</dbReference>
<dbReference type="KEGG" id="spon:HME9304_01760"/>
<dbReference type="EMBL" id="CP030104">
    <property type="protein sequence ID" value="AWX44757.1"/>
    <property type="molecule type" value="Genomic_DNA"/>
</dbReference>
<evidence type="ECO:0000313" key="2">
    <source>
        <dbReference type="EMBL" id="AWX44757.1"/>
    </source>
</evidence>
<keyword evidence="3" id="KW-1185">Reference proteome</keyword>
<reference evidence="2 3" key="1">
    <citation type="submission" date="2018-06" db="EMBL/GenBank/DDBJ databases">
        <title>Spongiibacterium sp. HME9304 Genome sequencing and assembly.</title>
        <authorList>
            <person name="Kang H."/>
            <person name="Kim H."/>
            <person name="Joh K."/>
        </authorList>
    </citation>
    <scope>NUCLEOTIDE SEQUENCE [LARGE SCALE GENOMIC DNA]</scope>
    <source>
        <strain evidence="2 3">HME9304</strain>
    </source>
</reference>